<keyword evidence="3 8" id="KW-0812">Transmembrane</keyword>
<evidence type="ECO:0000256" key="5">
    <source>
        <dbReference type="ARBA" id="ARBA00022840"/>
    </source>
</evidence>
<keyword evidence="12" id="KW-1185">Reference proteome</keyword>
<evidence type="ECO:0000313" key="11">
    <source>
        <dbReference type="EMBL" id="PWK05388.1"/>
    </source>
</evidence>
<dbReference type="GO" id="GO:1904680">
    <property type="term" value="F:peptide transmembrane transporter activity"/>
    <property type="evidence" value="ECO:0007669"/>
    <property type="project" value="InterPro"/>
</dbReference>
<dbReference type="NCBIfam" id="TIGR01194">
    <property type="entry name" value="cyc_pep_trnsptr"/>
    <property type="match status" value="1"/>
</dbReference>
<dbReference type="InterPro" id="IPR036640">
    <property type="entry name" value="ABC1_TM_sf"/>
</dbReference>
<keyword evidence="5" id="KW-0067">ATP-binding</keyword>
<evidence type="ECO:0000256" key="6">
    <source>
        <dbReference type="ARBA" id="ARBA00022989"/>
    </source>
</evidence>
<dbReference type="InterPro" id="IPR039421">
    <property type="entry name" value="Type_1_exporter"/>
</dbReference>
<evidence type="ECO:0000259" key="10">
    <source>
        <dbReference type="PROSITE" id="PS50929"/>
    </source>
</evidence>
<dbReference type="PROSITE" id="PS50893">
    <property type="entry name" value="ABC_TRANSPORTER_2"/>
    <property type="match status" value="1"/>
</dbReference>
<keyword evidence="2" id="KW-0813">Transport</keyword>
<dbReference type="GO" id="GO:0140359">
    <property type="term" value="F:ABC-type transporter activity"/>
    <property type="evidence" value="ECO:0007669"/>
    <property type="project" value="InterPro"/>
</dbReference>
<dbReference type="SUPFAM" id="SSF90123">
    <property type="entry name" value="ABC transporter transmembrane region"/>
    <property type="match status" value="1"/>
</dbReference>
<dbReference type="GO" id="GO:0034040">
    <property type="term" value="F:ATPase-coupled lipid transmembrane transporter activity"/>
    <property type="evidence" value="ECO:0007669"/>
    <property type="project" value="TreeGrafter"/>
</dbReference>
<dbReference type="Gene3D" id="3.40.50.300">
    <property type="entry name" value="P-loop containing nucleotide triphosphate hydrolases"/>
    <property type="match status" value="1"/>
</dbReference>
<feature type="transmembrane region" description="Helical" evidence="8">
    <location>
        <begin position="258"/>
        <end position="277"/>
    </location>
</feature>
<dbReference type="GO" id="GO:0005524">
    <property type="term" value="F:ATP binding"/>
    <property type="evidence" value="ECO:0007669"/>
    <property type="project" value="UniProtKB-KW"/>
</dbReference>
<dbReference type="InterPro" id="IPR003439">
    <property type="entry name" value="ABC_transporter-like_ATP-bd"/>
</dbReference>
<dbReference type="EMBL" id="QGGL01000023">
    <property type="protein sequence ID" value="PWK05388.1"/>
    <property type="molecule type" value="Genomic_DNA"/>
</dbReference>
<organism evidence="11 12">
    <name type="scientific">Tumebacillus permanentifrigoris</name>
    <dbReference type="NCBI Taxonomy" id="378543"/>
    <lineage>
        <taxon>Bacteria</taxon>
        <taxon>Bacillati</taxon>
        <taxon>Bacillota</taxon>
        <taxon>Bacilli</taxon>
        <taxon>Bacillales</taxon>
        <taxon>Alicyclobacillaceae</taxon>
        <taxon>Tumebacillus</taxon>
    </lineage>
</organism>
<gene>
    <name evidence="11" type="ORF">C7459_12313</name>
</gene>
<dbReference type="OrthoDB" id="846150at2"/>
<evidence type="ECO:0000313" key="12">
    <source>
        <dbReference type="Proteomes" id="UP000245634"/>
    </source>
</evidence>
<dbReference type="InterPro" id="IPR011527">
    <property type="entry name" value="ABC1_TM_dom"/>
</dbReference>
<keyword evidence="7 8" id="KW-0472">Membrane</keyword>
<dbReference type="CDD" id="cd03225">
    <property type="entry name" value="ABC_cobalt_CbiO_domain1"/>
    <property type="match status" value="1"/>
</dbReference>
<feature type="transmembrane region" description="Helical" evidence="8">
    <location>
        <begin position="161"/>
        <end position="179"/>
    </location>
</feature>
<feature type="transmembrane region" description="Helical" evidence="8">
    <location>
        <begin position="233"/>
        <end position="252"/>
    </location>
</feature>
<evidence type="ECO:0000256" key="1">
    <source>
        <dbReference type="ARBA" id="ARBA00004651"/>
    </source>
</evidence>
<evidence type="ECO:0000256" key="2">
    <source>
        <dbReference type="ARBA" id="ARBA00022448"/>
    </source>
</evidence>
<dbReference type="SMART" id="SM00382">
    <property type="entry name" value="AAA"/>
    <property type="match status" value="1"/>
</dbReference>
<dbReference type="GO" id="GO:0005886">
    <property type="term" value="C:plasma membrane"/>
    <property type="evidence" value="ECO:0007669"/>
    <property type="project" value="UniProtKB-SubCell"/>
</dbReference>
<sequence>MESILHTKQTEIISWLIIATAGLFALYCAGLVLKTLFQIVNQERKFQGTGAGAVRTVLFTTLVVGAIAAGLYGLPNHFFDGTTWAEIQALPSSALLGAFWVAFTAVVMFALHFVLTHLYPKPEERPLFTVSIFSVVSGCSYALVMFIVNTALKTDTSKLGLGSYFVLGLVLYVFGQKLVRMNLNKMTNNMLFRVRVDLIQKITKTPFYKMEEIGKEKIYTTLNNDTETISSSIGLIVIGITSSVTILTSFVYLAVSDLFALLTTAVLIVVAGVLINLTNKSAERLFSQSRDAQNVFFRYINDLLGGFKELYLNRRKRDEFREDMVESCSEYRTKRIAADGVAANVYFVGELVAFIVLGGLIFVLPALFVGVHNETLSDYVLVFLFLKGPLDNVLNMIPRITQVRVSWQRIQQISEQVARLGSDRMEEPVVVEAQVHIALQDVEFSYLNQEQASFHVGPISCEFSSGELVFITGGNGSGKSTLAKLVTGLYAPSNGQIVVNGRQLDEEHLGQHFSTVFTDYYLFEKLYGVDHADAEQEMQKYLQVLGIESKLQIVDGVFSTTKLSTGQKKRLALLITYLEDRPVYLFDEWAADQDPEFRAYFYHELLPELKARGKCVIAITHDDRYFDLADKVIKMEAGQIMQTPVPSR</sequence>
<dbReference type="Gene3D" id="1.20.1560.10">
    <property type="entry name" value="ABC transporter type 1, transmembrane domain"/>
    <property type="match status" value="1"/>
</dbReference>
<feature type="transmembrane region" description="Helical" evidence="8">
    <location>
        <begin position="127"/>
        <end position="149"/>
    </location>
</feature>
<dbReference type="GO" id="GO:0015833">
    <property type="term" value="P:peptide transport"/>
    <property type="evidence" value="ECO:0007669"/>
    <property type="project" value="InterPro"/>
</dbReference>
<dbReference type="InterPro" id="IPR003593">
    <property type="entry name" value="AAA+_ATPase"/>
</dbReference>
<feature type="domain" description="ABC transporter" evidence="9">
    <location>
        <begin position="437"/>
        <end position="648"/>
    </location>
</feature>
<feature type="transmembrane region" description="Helical" evidence="8">
    <location>
        <begin position="341"/>
        <end position="368"/>
    </location>
</feature>
<dbReference type="AlphaFoldDB" id="A0A316D323"/>
<name>A0A316D323_9BACL</name>
<feature type="transmembrane region" description="Helical" evidence="8">
    <location>
        <begin position="53"/>
        <end position="74"/>
    </location>
</feature>
<keyword evidence="4" id="KW-0547">Nucleotide-binding</keyword>
<evidence type="ECO:0000256" key="4">
    <source>
        <dbReference type="ARBA" id="ARBA00022741"/>
    </source>
</evidence>
<dbReference type="InterPro" id="IPR027417">
    <property type="entry name" value="P-loop_NTPase"/>
</dbReference>
<evidence type="ECO:0000259" key="9">
    <source>
        <dbReference type="PROSITE" id="PS50893"/>
    </source>
</evidence>
<dbReference type="GO" id="GO:0016887">
    <property type="term" value="F:ATP hydrolysis activity"/>
    <property type="evidence" value="ECO:0007669"/>
    <property type="project" value="InterPro"/>
</dbReference>
<reference evidence="11 12" key="1">
    <citation type="submission" date="2018-05" db="EMBL/GenBank/DDBJ databases">
        <title>Genomic Encyclopedia of Type Strains, Phase IV (KMG-IV): sequencing the most valuable type-strain genomes for metagenomic binning, comparative biology and taxonomic classification.</title>
        <authorList>
            <person name="Goeker M."/>
        </authorList>
    </citation>
    <scope>NUCLEOTIDE SEQUENCE [LARGE SCALE GENOMIC DNA]</scope>
    <source>
        <strain evidence="11 12">DSM 18773</strain>
    </source>
</reference>
<evidence type="ECO:0000256" key="7">
    <source>
        <dbReference type="ARBA" id="ARBA00023136"/>
    </source>
</evidence>
<comment type="subcellular location">
    <subcellularLocation>
        <location evidence="1">Cell membrane</location>
        <topology evidence="1">Multi-pass membrane protein</topology>
    </subcellularLocation>
</comment>
<dbReference type="Pfam" id="PF00005">
    <property type="entry name" value="ABC_tran"/>
    <property type="match status" value="1"/>
</dbReference>
<dbReference type="PANTHER" id="PTHR24221">
    <property type="entry name" value="ATP-BINDING CASSETTE SUB-FAMILY B"/>
    <property type="match status" value="1"/>
</dbReference>
<feature type="transmembrane region" description="Helical" evidence="8">
    <location>
        <begin position="94"/>
        <end position="115"/>
    </location>
</feature>
<feature type="domain" description="ABC transmembrane type-1" evidence="10">
    <location>
        <begin position="128"/>
        <end position="363"/>
    </location>
</feature>
<feature type="transmembrane region" description="Helical" evidence="8">
    <location>
        <begin position="12"/>
        <end position="33"/>
    </location>
</feature>
<proteinExistence type="predicted"/>
<dbReference type="InterPro" id="IPR015856">
    <property type="entry name" value="ABC_transpr_CbiO/EcfA_su"/>
</dbReference>
<dbReference type="Proteomes" id="UP000245634">
    <property type="component" value="Unassembled WGS sequence"/>
</dbReference>
<comment type="caution">
    <text evidence="11">The sequence shown here is derived from an EMBL/GenBank/DDBJ whole genome shotgun (WGS) entry which is preliminary data.</text>
</comment>
<dbReference type="PROSITE" id="PS50929">
    <property type="entry name" value="ABC_TM1F"/>
    <property type="match status" value="1"/>
</dbReference>
<dbReference type="SUPFAM" id="SSF52540">
    <property type="entry name" value="P-loop containing nucleoside triphosphate hydrolases"/>
    <property type="match status" value="1"/>
</dbReference>
<protein>
    <submittedName>
        <fullName evidence="11">Cyclic peptide transporter</fullName>
    </submittedName>
</protein>
<dbReference type="InterPro" id="IPR005898">
    <property type="entry name" value="Cyc_pep_transpt_SyrD/YojI"/>
</dbReference>
<evidence type="ECO:0000256" key="3">
    <source>
        <dbReference type="ARBA" id="ARBA00022692"/>
    </source>
</evidence>
<dbReference type="RefSeq" id="WP_109691090.1">
    <property type="nucleotide sequence ID" value="NZ_QGGL01000023.1"/>
</dbReference>
<accession>A0A316D323</accession>
<keyword evidence="6 8" id="KW-1133">Transmembrane helix</keyword>
<evidence type="ECO:0000256" key="8">
    <source>
        <dbReference type="SAM" id="Phobius"/>
    </source>
</evidence>
<dbReference type="PANTHER" id="PTHR24221:SF654">
    <property type="entry name" value="ATP-BINDING CASSETTE SUB-FAMILY B MEMBER 6"/>
    <property type="match status" value="1"/>
</dbReference>